<dbReference type="KEGG" id="pxu:106125263"/>
<organism evidence="5">
    <name type="scientific">Papilio xuthus</name>
    <name type="common">Asian swallowtail butterfly</name>
    <dbReference type="NCBI Taxonomy" id="66420"/>
    <lineage>
        <taxon>Eukaryota</taxon>
        <taxon>Metazoa</taxon>
        <taxon>Ecdysozoa</taxon>
        <taxon>Arthropoda</taxon>
        <taxon>Hexapoda</taxon>
        <taxon>Insecta</taxon>
        <taxon>Pterygota</taxon>
        <taxon>Neoptera</taxon>
        <taxon>Endopterygota</taxon>
        <taxon>Lepidoptera</taxon>
        <taxon>Glossata</taxon>
        <taxon>Ditrysia</taxon>
        <taxon>Papilionoidea</taxon>
        <taxon>Papilionidae</taxon>
        <taxon>Papilioninae</taxon>
        <taxon>Papilio</taxon>
    </lineage>
</organism>
<dbReference type="PROSITE" id="PS51155">
    <property type="entry name" value="CHIT_BIND_RR_2"/>
    <property type="match status" value="1"/>
</dbReference>
<dbReference type="PANTHER" id="PTHR10380">
    <property type="entry name" value="CUTICLE PROTEIN"/>
    <property type="match status" value="1"/>
</dbReference>
<proteinExistence type="predicted"/>
<dbReference type="GO" id="GO:0008010">
    <property type="term" value="F:structural constituent of chitin-based larval cuticle"/>
    <property type="evidence" value="ECO:0007669"/>
    <property type="project" value="TreeGrafter"/>
</dbReference>
<accession>A0AAJ7EHQ9</accession>
<dbReference type="GeneID" id="106125263"/>
<feature type="signal peptide" evidence="4">
    <location>
        <begin position="1"/>
        <end position="17"/>
    </location>
</feature>
<dbReference type="Proteomes" id="UP000694872">
    <property type="component" value="Unplaced"/>
</dbReference>
<gene>
    <name evidence="5" type="primary">LOC106125263</name>
</gene>
<sequence>MYLILLVLTLSVYCIGARNLSDAEAKIVEYKNENIGLGNYKFRFETSNGILREETGRRINIGQMDEHVVVQGFYSYNDTEGVLHSVHYKADTNGFVIVDPIAGGLRISENLVASLLGK</sequence>
<evidence type="ECO:0000313" key="5">
    <source>
        <dbReference type="RefSeq" id="XP_013177824.1"/>
    </source>
</evidence>
<dbReference type="RefSeq" id="XP_013177824.1">
    <property type="nucleotide sequence ID" value="XM_013322370.1"/>
</dbReference>
<dbReference type="InterPro" id="IPR000618">
    <property type="entry name" value="Insect_cuticle"/>
</dbReference>
<dbReference type="InterPro" id="IPR050468">
    <property type="entry name" value="Cuticle_Struct_Prot"/>
</dbReference>
<dbReference type="Pfam" id="PF00379">
    <property type="entry name" value="Chitin_bind_4"/>
    <property type="match status" value="1"/>
</dbReference>
<dbReference type="PRINTS" id="PR00947">
    <property type="entry name" value="CUTICLE"/>
</dbReference>
<evidence type="ECO:0000256" key="2">
    <source>
        <dbReference type="ARBA" id="ARBA00022729"/>
    </source>
</evidence>
<name>A0AAJ7EHQ9_PAPXU</name>
<evidence type="ECO:0000256" key="1">
    <source>
        <dbReference type="ARBA" id="ARBA00022460"/>
    </source>
</evidence>
<feature type="chain" id="PRO_5042542470" evidence="4">
    <location>
        <begin position="18"/>
        <end position="118"/>
    </location>
</feature>
<dbReference type="AlphaFoldDB" id="A0AAJ7EHQ9"/>
<keyword evidence="1 3" id="KW-0193">Cuticle</keyword>
<evidence type="ECO:0000256" key="4">
    <source>
        <dbReference type="SAM" id="SignalP"/>
    </source>
</evidence>
<protein>
    <submittedName>
        <fullName evidence="5">Endocuticle structural glycoprotein SgAbd-5-like</fullName>
    </submittedName>
</protein>
<reference evidence="5" key="1">
    <citation type="submission" date="2025-08" db="UniProtKB">
        <authorList>
            <consortium name="RefSeq"/>
        </authorList>
    </citation>
    <scope>IDENTIFICATION</scope>
</reference>
<dbReference type="PANTHER" id="PTHR10380:SF173">
    <property type="entry name" value="CUTICULAR PROTEIN 47EF, ISOFORM C-RELATED"/>
    <property type="match status" value="1"/>
</dbReference>
<evidence type="ECO:0000256" key="3">
    <source>
        <dbReference type="PROSITE-ProRule" id="PRU00497"/>
    </source>
</evidence>
<dbReference type="GO" id="GO:0062129">
    <property type="term" value="C:chitin-based extracellular matrix"/>
    <property type="evidence" value="ECO:0007669"/>
    <property type="project" value="TreeGrafter"/>
</dbReference>
<keyword evidence="2 4" id="KW-0732">Signal</keyword>